<feature type="domain" description="Helicase C-terminal" evidence="9">
    <location>
        <begin position="129"/>
        <end position="282"/>
    </location>
</feature>
<evidence type="ECO:0000256" key="5">
    <source>
        <dbReference type="ARBA" id="ARBA00022840"/>
    </source>
</evidence>
<keyword evidence="4 6" id="KW-0347">Helicase</keyword>
<evidence type="ECO:0000256" key="6">
    <source>
        <dbReference type="RuleBase" id="RU000492"/>
    </source>
</evidence>
<protein>
    <recommendedName>
        <fullName evidence="1">RNA helicase</fullName>
        <ecNumber evidence="1">3.6.4.13</ecNumber>
    </recommendedName>
</protein>
<accession>A0A6H5G2U7</accession>
<evidence type="ECO:0000313" key="10">
    <source>
        <dbReference type="EMBL" id="CAA9996921.1"/>
    </source>
</evidence>
<dbReference type="PANTHER" id="PTHR47958">
    <property type="entry name" value="ATP-DEPENDENT RNA HELICASE DBP3"/>
    <property type="match status" value="1"/>
</dbReference>
<dbReference type="Pfam" id="PF00270">
    <property type="entry name" value="DEAD"/>
    <property type="match status" value="1"/>
</dbReference>
<evidence type="ECO:0000259" key="9">
    <source>
        <dbReference type="PROSITE" id="PS51194"/>
    </source>
</evidence>
<dbReference type="EMBL" id="CADCXU010005194">
    <property type="protein sequence ID" value="CAA9996921.1"/>
    <property type="molecule type" value="Genomic_DNA"/>
</dbReference>
<dbReference type="GO" id="GO:0016787">
    <property type="term" value="F:hydrolase activity"/>
    <property type="evidence" value="ECO:0007669"/>
    <property type="project" value="UniProtKB-KW"/>
</dbReference>
<dbReference type="GO" id="GO:0005524">
    <property type="term" value="F:ATP binding"/>
    <property type="evidence" value="ECO:0007669"/>
    <property type="project" value="UniProtKB-KW"/>
</dbReference>
<evidence type="ECO:0000256" key="2">
    <source>
        <dbReference type="ARBA" id="ARBA00022741"/>
    </source>
</evidence>
<feature type="region of interest" description="Disordered" evidence="7">
    <location>
        <begin position="318"/>
        <end position="360"/>
    </location>
</feature>
<dbReference type="GO" id="GO:0010468">
    <property type="term" value="P:regulation of gene expression"/>
    <property type="evidence" value="ECO:0007669"/>
    <property type="project" value="UniProtKB-ARBA"/>
</dbReference>
<dbReference type="CDD" id="cd18787">
    <property type="entry name" value="SF2_C_DEAD"/>
    <property type="match status" value="1"/>
</dbReference>
<feature type="domain" description="Helicase ATP-binding" evidence="8">
    <location>
        <begin position="1"/>
        <end position="93"/>
    </location>
</feature>
<dbReference type="Pfam" id="PF00271">
    <property type="entry name" value="Helicase_C"/>
    <property type="match status" value="1"/>
</dbReference>
<keyword evidence="2 6" id="KW-0547">Nucleotide-binding</keyword>
<evidence type="ECO:0000256" key="4">
    <source>
        <dbReference type="ARBA" id="ARBA00022806"/>
    </source>
</evidence>
<evidence type="ECO:0000313" key="11">
    <source>
        <dbReference type="Proteomes" id="UP000479000"/>
    </source>
</evidence>
<sequence length="466" mass="52588">METDRSIFKNCQIVVGAPGRIRHLIEKEIFDSKAVRLVVLDEADKLMEDSYIKDVNYIFNNAAESKQMIACSATYTPELIAFVKKYMRRGMHITPSGGTNPILVGLRQFVYITPDHCNTFTRQKYKQEALFRLISTVRFDQCLIFSNYVTRAEALCGMLNKQGWNAKCLTGGQTQENRLAALAQLKEHKVRILVTTDLTARGIDASNVNLVVNVEVPLSPETYLHRIGRAGRFGNKGLAITLLSKGDDQNSFQRLIGRISAEMAVHVVPTNKCVDLWEEDETFDVLKAVFDDGNVGNLEKSSELEDVVEAIDDLTIDDSSGSARSSNMSSDEIQLPTSAGESPIREAPRAPAPWKHKYDQRSSKMPLHNLNAYEAASSRNPRPQNYQVPPHFHGTPWRYGHEHLWRTSHALRFPVPPYASAFSQSALGGRPYHYGQNRDPLNQRVWMERLTAQIDGYVHYAKNFNT</sequence>
<proteinExistence type="inferred from homology"/>
<dbReference type="OrthoDB" id="434041at2759"/>
<dbReference type="InterPro" id="IPR027417">
    <property type="entry name" value="P-loop_NTPase"/>
</dbReference>
<keyword evidence="11" id="KW-1185">Reference proteome</keyword>
<dbReference type="Gene3D" id="3.40.50.300">
    <property type="entry name" value="P-loop containing nucleotide triphosphate hydrolases"/>
    <property type="match status" value="2"/>
</dbReference>
<dbReference type="SMART" id="SM00490">
    <property type="entry name" value="HELICc"/>
    <property type="match status" value="1"/>
</dbReference>
<dbReference type="PROSITE" id="PS51192">
    <property type="entry name" value="HELICASE_ATP_BIND_1"/>
    <property type="match status" value="1"/>
</dbReference>
<organism evidence="10 11">
    <name type="scientific">Nesidiocoris tenuis</name>
    <dbReference type="NCBI Taxonomy" id="355587"/>
    <lineage>
        <taxon>Eukaryota</taxon>
        <taxon>Metazoa</taxon>
        <taxon>Ecdysozoa</taxon>
        <taxon>Arthropoda</taxon>
        <taxon>Hexapoda</taxon>
        <taxon>Insecta</taxon>
        <taxon>Pterygota</taxon>
        <taxon>Neoptera</taxon>
        <taxon>Paraneoptera</taxon>
        <taxon>Hemiptera</taxon>
        <taxon>Heteroptera</taxon>
        <taxon>Panheteroptera</taxon>
        <taxon>Cimicomorpha</taxon>
        <taxon>Miridae</taxon>
        <taxon>Dicyphina</taxon>
        <taxon>Nesidiocoris</taxon>
    </lineage>
</organism>
<evidence type="ECO:0000256" key="1">
    <source>
        <dbReference type="ARBA" id="ARBA00012552"/>
    </source>
</evidence>
<keyword evidence="3 6" id="KW-0378">Hydrolase</keyword>
<evidence type="ECO:0000259" key="8">
    <source>
        <dbReference type="PROSITE" id="PS51192"/>
    </source>
</evidence>
<dbReference type="GO" id="GO:0003676">
    <property type="term" value="F:nucleic acid binding"/>
    <property type="evidence" value="ECO:0007669"/>
    <property type="project" value="InterPro"/>
</dbReference>
<keyword evidence="5 6" id="KW-0067">ATP-binding</keyword>
<evidence type="ECO:0000256" key="3">
    <source>
        <dbReference type="ARBA" id="ARBA00022801"/>
    </source>
</evidence>
<dbReference type="InterPro" id="IPR011545">
    <property type="entry name" value="DEAD/DEAH_box_helicase_dom"/>
</dbReference>
<dbReference type="Proteomes" id="UP000479000">
    <property type="component" value="Unassembled WGS sequence"/>
</dbReference>
<comment type="similarity">
    <text evidence="6">Belongs to the DEAD box helicase family.</text>
</comment>
<feature type="compositionally biased region" description="Low complexity" evidence="7">
    <location>
        <begin position="318"/>
        <end position="331"/>
    </location>
</feature>
<name>A0A6H5G2U7_9HEMI</name>
<evidence type="ECO:0000256" key="7">
    <source>
        <dbReference type="SAM" id="MobiDB-lite"/>
    </source>
</evidence>
<dbReference type="InterPro" id="IPR000629">
    <property type="entry name" value="RNA-helicase_DEAD-box_CS"/>
</dbReference>
<dbReference type="GO" id="GO:0003724">
    <property type="term" value="F:RNA helicase activity"/>
    <property type="evidence" value="ECO:0007669"/>
    <property type="project" value="UniProtKB-EC"/>
</dbReference>
<reference evidence="10 11" key="1">
    <citation type="submission" date="2020-02" db="EMBL/GenBank/DDBJ databases">
        <authorList>
            <person name="Ferguson B K."/>
        </authorList>
    </citation>
    <scope>NUCLEOTIDE SEQUENCE [LARGE SCALE GENOMIC DNA]</scope>
</reference>
<dbReference type="InterPro" id="IPR001650">
    <property type="entry name" value="Helicase_C-like"/>
</dbReference>
<dbReference type="InterPro" id="IPR014001">
    <property type="entry name" value="Helicase_ATP-bd"/>
</dbReference>
<dbReference type="PROSITE" id="PS00039">
    <property type="entry name" value="DEAD_ATP_HELICASE"/>
    <property type="match status" value="1"/>
</dbReference>
<dbReference type="AlphaFoldDB" id="A0A6H5G2U7"/>
<dbReference type="SUPFAM" id="SSF52540">
    <property type="entry name" value="P-loop containing nucleoside triphosphate hydrolases"/>
    <property type="match status" value="1"/>
</dbReference>
<gene>
    <name evidence="10" type="ORF">NTEN_LOCUS3304</name>
</gene>
<dbReference type="EC" id="3.6.4.13" evidence="1"/>
<dbReference type="PROSITE" id="PS51194">
    <property type="entry name" value="HELICASE_CTER"/>
    <property type="match status" value="1"/>
</dbReference>